<dbReference type="OrthoDB" id="7909950at2759"/>
<feature type="domain" description="Peptidase M13 C-terminal" evidence="11">
    <location>
        <begin position="544"/>
        <end position="750"/>
    </location>
</feature>
<evidence type="ECO:0000256" key="8">
    <source>
        <dbReference type="ARBA" id="ARBA00023049"/>
    </source>
</evidence>
<dbReference type="GO" id="GO:0016485">
    <property type="term" value="P:protein processing"/>
    <property type="evidence" value="ECO:0007669"/>
    <property type="project" value="TreeGrafter"/>
</dbReference>
<feature type="chain" id="PRO_5009325942" description="Peptidase M13 N-terminal domain-containing protein" evidence="10">
    <location>
        <begin position="25"/>
        <end position="752"/>
    </location>
</feature>
<dbReference type="InterPro" id="IPR018497">
    <property type="entry name" value="Peptidase_M13_C"/>
</dbReference>
<evidence type="ECO:0000259" key="11">
    <source>
        <dbReference type="Pfam" id="PF01431"/>
    </source>
</evidence>
<dbReference type="Gene3D" id="1.10.1380.10">
    <property type="entry name" value="Neutral endopeptidase , domain2"/>
    <property type="match status" value="1"/>
</dbReference>
<dbReference type="Pfam" id="PF01431">
    <property type="entry name" value="Peptidase_M13"/>
    <property type="match status" value="1"/>
</dbReference>
<protein>
    <recommendedName>
        <fullName evidence="15">Peptidase M13 N-terminal domain-containing protein</fullName>
    </recommendedName>
</protein>
<evidence type="ECO:0000256" key="9">
    <source>
        <dbReference type="SAM" id="MobiDB-lite"/>
    </source>
</evidence>
<keyword evidence="4" id="KW-0645">Protease</keyword>
<dbReference type="VEuPathDB" id="VectorBase:SCAU004318"/>
<evidence type="ECO:0008006" key="15">
    <source>
        <dbReference type="Google" id="ProtNLM"/>
    </source>
</evidence>
<dbReference type="InterPro" id="IPR008753">
    <property type="entry name" value="Peptidase_M13_N"/>
</dbReference>
<dbReference type="PANTHER" id="PTHR11733:SF240">
    <property type="entry name" value="GH14155P-RELATED"/>
    <property type="match status" value="1"/>
</dbReference>
<feature type="region of interest" description="Disordered" evidence="9">
    <location>
        <begin position="28"/>
        <end position="52"/>
    </location>
</feature>
<evidence type="ECO:0000256" key="2">
    <source>
        <dbReference type="ARBA" id="ARBA00004401"/>
    </source>
</evidence>
<dbReference type="InterPro" id="IPR000718">
    <property type="entry name" value="Peptidase_M13"/>
</dbReference>
<dbReference type="Proteomes" id="UP000095300">
    <property type="component" value="Unassembled WGS sequence"/>
</dbReference>
<name>A0A1I8P2V8_STOCA</name>
<feature type="domain" description="Peptidase M13 N-terminal" evidence="12">
    <location>
        <begin position="85"/>
        <end position="472"/>
    </location>
</feature>
<keyword evidence="5" id="KW-0479">Metal-binding</keyword>
<feature type="signal peptide" evidence="10">
    <location>
        <begin position="1"/>
        <end position="24"/>
    </location>
</feature>
<reference evidence="13" key="1">
    <citation type="submission" date="2020-05" db="UniProtKB">
        <authorList>
            <consortium name="EnsemblMetazoa"/>
        </authorList>
    </citation>
    <scope>IDENTIFICATION</scope>
    <source>
        <strain evidence="13">USDA</strain>
    </source>
</reference>
<dbReference type="EnsemblMetazoa" id="SCAU004318-RA">
    <property type="protein sequence ID" value="SCAU004318-PA"/>
    <property type="gene ID" value="SCAU004318"/>
</dbReference>
<dbReference type="GO" id="GO:0004222">
    <property type="term" value="F:metalloendopeptidase activity"/>
    <property type="evidence" value="ECO:0007669"/>
    <property type="project" value="InterPro"/>
</dbReference>
<evidence type="ECO:0000259" key="12">
    <source>
        <dbReference type="Pfam" id="PF05649"/>
    </source>
</evidence>
<evidence type="ECO:0000256" key="6">
    <source>
        <dbReference type="ARBA" id="ARBA00022801"/>
    </source>
</evidence>
<gene>
    <name evidence="13" type="primary">106095690</name>
</gene>
<dbReference type="GO" id="GO:0046872">
    <property type="term" value="F:metal ion binding"/>
    <property type="evidence" value="ECO:0007669"/>
    <property type="project" value="UniProtKB-KW"/>
</dbReference>
<accession>A0A1I8P2V8</accession>
<dbReference type="Gene3D" id="3.40.390.10">
    <property type="entry name" value="Collagenase (Catalytic Domain)"/>
    <property type="match status" value="1"/>
</dbReference>
<dbReference type="PROSITE" id="PS51885">
    <property type="entry name" value="NEPRILYSIN"/>
    <property type="match status" value="1"/>
</dbReference>
<keyword evidence="8" id="KW-0482">Metalloprotease</keyword>
<dbReference type="GO" id="GO:0005886">
    <property type="term" value="C:plasma membrane"/>
    <property type="evidence" value="ECO:0007669"/>
    <property type="project" value="UniProtKB-SubCell"/>
</dbReference>
<dbReference type="Pfam" id="PF05649">
    <property type="entry name" value="Peptidase_M13_N"/>
    <property type="match status" value="1"/>
</dbReference>
<evidence type="ECO:0000256" key="7">
    <source>
        <dbReference type="ARBA" id="ARBA00022833"/>
    </source>
</evidence>
<dbReference type="PANTHER" id="PTHR11733">
    <property type="entry name" value="ZINC METALLOPROTEASE FAMILY M13 NEPRILYSIN-RELATED"/>
    <property type="match status" value="1"/>
</dbReference>
<sequence>MLHKLDLSCLTIVLLLICAKLSAGQAVTQKPLPPPPPTSPHSTQTTKSPQNDTQLLEVLRLEQVKWLRRQKAQEMLRYLNTQQLPCKDFYEYGCGNWLKAQLADQAVQPGESWSVEDAMEAQLIRQIQNILTDAENAAQLNGTMVKSFYCSCLHAEAESSEQKKYIRTFVEYYGGLPYMRDSTWQETNYNWTKVIGQLKHRYNLDILIRFTIPKTRPDRGATTPILEEPSRTVLPPHLCNYLAAEQARENGDEVFNGIQSEIKDNLMAWLDLGDTDATRLAGDIQRFEFELCKYMRKRDLRDLPFGGNETDWRYNAIVYNTMHGVPQPKITNQIVPVSILDSRYGLEFSKFVEVCVGTINAPRTFYFRDEEYFQHLSTIAKKGLTPSFAYYIMYRALSEILIPRNLAASERPNYCARKTLQLFPNALGDLYQAQYRDDRVLKDLQHILDYIKKTFARSIETNAHWLPEFLRSDIKQRSWSIREPEFHAGLEMNKNPKMDNNNQFWTLLDAVMLQSAHQHMDELRSYTTLSRQNLRDFVVTYAINDEKRIQFSWDLLQAPFYNYNYPMAMKFSSVGFVMAREMVKYFDQQGWENSPAPLVNVWNVNTVVKFNHIKECFRTQASNYLYNAPQVFRNGTQLRQFLADSNAVNIAFGAYINWLEEQPINGEELQMETLPDVDFTNTQLFFINFAQTRCAARPTNDKASKSEHFPMARHNLERMSINGPLWNGYEFGRDFNCRVGANMNVHDKCSSF</sequence>
<evidence type="ECO:0000256" key="10">
    <source>
        <dbReference type="SAM" id="SignalP"/>
    </source>
</evidence>
<dbReference type="KEGG" id="scac:106095690"/>
<evidence type="ECO:0000313" key="14">
    <source>
        <dbReference type="Proteomes" id="UP000095300"/>
    </source>
</evidence>
<keyword evidence="10" id="KW-0732">Signal</keyword>
<keyword evidence="7" id="KW-0862">Zinc</keyword>
<evidence type="ECO:0000256" key="1">
    <source>
        <dbReference type="ARBA" id="ARBA00001947"/>
    </source>
</evidence>
<evidence type="ECO:0000256" key="5">
    <source>
        <dbReference type="ARBA" id="ARBA00022723"/>
    </source>
</evidence>
<evidence type="ECO:0000313" key="13">
    <source>
        <dbReference type="EnsemblMetazoa" id="SCAU004318-PA"/>
    </source>
</evidence>
<keyword evidence="14" id="KW-1185">Reference proteome</keyword>
<organism evidence="13 14">
    <name type="scientific">Stomoxys calcitrans</name>
    <name type="common">Stable fly</name>
    <name type="synonym">Conops calcitrans</name>
    <dbReference type="NCBI Taxonomy" id="35570"/>
    <lineage>
        <taxon>Eukaryota</taxon>
        <taxon>Metazoa</taxon>
        <taxon>Ecdysozoa</taxon>
        <taxon>Arthropoda</taxon>
        <taxon>Hexapoda</taxon>
        <taxon>Insecta</taxon>
        <taxon>Pterygota</taxon>
        <taxon>Neoptera</taxon>
        <taxon>Endopterygota</taxon>
        <taxon>Diptera</taxon>
        <taxon>Brachycera</taxon>
        <taxon>Muscomorpha</taxon>
        <taxon>Muscoidea</taxon>
        <taxon>Muscidae</taxon>
        <taxon>Stomoxys</taxon>
    </lineage>
</organism>
<feature type="compositionally biased region" description="Low complexity" evidence="9">
    <location>
        <begin position="40"/>
        <end position="50"/>
    </location>
</feature>
<evidence type="ECO:0000256" key="3">
    <source>
        <dbReference type="ARBA" id="ARBA00007357"/>
    </source>
</evidence>
<evidence type="ECO:0000256" key="4">
    <source>
        <dbReference type="ARBA" id="ARBA00022670"/>
    </source>
</evidence>
<dbReference type="InterPro" id="IPR042089">
    <property type="entry name" value="Peptidase_M13_dom_2"/>
</dbReference>
<dbReference type="SUPFAM" id="SSF55486">
    <property type="entry name" value="Metalloproteases ('zincins'), catalytic domain"/>
    <property type="match status" value="1"/>
</dbReference>
<dbReference type="AlphaFoldDB" id="A0A1I8P2V8"/>
<proteinExistence type="inferred from homology"/>
<keyword evidence="6" id="KW-0378">Hydrolase</keyword>
<comment type="similarity">
    <text evidence="3">Belongs to the peptidase M13 family.</text>
</comment>
<comment type="subcellular location">
    <subcellularLocation>
        <location evidence="2">Cell membrane</location>
        <topology evidence="2">Single-pass type II membrane protein</topology>
    </subcellularLocation>
</comment>
<comment type="cofactor">
    <cofactor evidence="1">
        <name>Zn(2+)</name>
        <dbReference type="ChEBI" id="CHEBI:29105"/>
    </cofactor>
</comment>
<dbReference type="InterPro" id="IPR024079">
    <property type="entry name" value="MetalloPept_cat_dom_sf"/>
</dbReference>